<accession>A0A1Z1M119</accession>
<evidence type="ECO:0000256" key="3">
    <source>
        <dbReference type="ARBA" id="ARBA00022741"/>
    </source>
</evidence>
<evidence type="ECO:0000256" key="2">
    <source>
        <dbReference type="ARBA" id="ARBA00022540"/>
    </source>
</evidence>
<dbReference type="GO" id="GO:0003743">
    <property type="term" value="F:translation initiation factor activity"/>
    <property type="evidence" value="ECO:0007669"/>
    <property type="project" value="UniProtKB-KW"/>
</dbReference>
<dbReference type="GO" id="GO:0005525">
    <property type="term" value="F:GTP binding"/>
    <property type="evidence" value="ECO:0007669"/>
    <property type="project" value="UniProtKB-KW"/>
</dbReference>
<dbReference type="Gene3D" id="2.40.30.10">
    <property type="entry name" value="Translation factors"/>
    <property type="match status" value="2"/>
</dbReference>
<evidence type="ECO:0000256" key="4">
    <source>
        <dbReference type="ARBA" id="ARBA00022917"/>
    </source>
</evidence>
<comment type="function">
    <text evidence="6">One of the essential components for the initiation of protein synthesis. Protects formylmethionyl-tRNA from spontaneous hydrolysis and promotes its binding to the 30S ribosomal subunits. Also involved in the hydrolysis of GTP during the formation of the 70S ribosomal complex.</text>
</comment>
<organism evidence="9">
    <name type="scientific">Platysiphonia delicata</name>
    <dbReference type="NCBI Taxonomy" id="2006979"/>
    <lineage>
        <taxon>Eukaryota</taxon>
        <taxon>Rhodophyta</taxon>
        <taxon>Florideophyceae</taxon>
        <taxon>Rhodymeniophycidae</taxon>
        <taxon>Ceramiales</taxon>
        <taxon>Delesseriaceae</taxon>
        <taxon>Platysiphonia</taxon>
    </lineage>
</organism>
<dbReference type="GO" id="GO:0003924">
    <property type="term" value="F:GTPase activity"/>
    <property type="evidence" value="ECO:0007669"/>
    <property type="project" value="InterPro"/>
</dbReference>
<keyword evidence="9" id="KW-0150">Chloroplast</keyword>
<comment type="similarity">
    <text evidence="1">Belongs to the TRAFAC class translation factor GTPase superfamily. Classic translation factor GTPase family. IF-2 subfamily.</text>
</comment>
<evidence type="ECO:0000313" key="9">
    <source>
        <dbReference type="EMBL" id="ARW59590.1"/>
    </source>
</evidence>
<evidence type="ECO:0000256" key="7">
    <source>
        <dbReference type="ARBA" id="ARBA00044105"/>
    </source>
</evidence>
<dbReference type="InterPro" id="IPR000795">
    <property type="entry name" value="T_Tr_GTP-bd_dom"/>
</dbReference>
<dbReference type="NCBIfam" id="TIGR00487">
    <property type="entry name" value="IF-2"/>
    <property type="match status" value="1"/>
</dbReference>
<dbReference type="SUPFAM" id="SSF52156">
    <property type="entry name" value="Initiation factor IF2/eIF5b, domain 3"/>
    <property type="match status" value="1"/>
</dbReference>
<sequence length="731" mass="81934">MTNIHNSDQVLQLKVPKLIIFLTNNKYSSKIDIINDSTVKENLSQINTNLSSKFDKKQKNVFIHNDDLNIKKNKNKFLKKNRKSIILDQEDLFEVNSDRLNDDSIENVIKPKSNKINKQKKKNKDVNVSNDNLDANLSNSLNLKDDHDSNNIVIQGPINIKDLSLKLRVHEAEIITYLFLNGISVTVNEVVNLSMASKIVEHFGFKFSFNDVGQSLINNSQKVTKEYALLSTRRPIVTVLGHVDHGKTTLLNSIIKNNLIDKEYGGITQSVKVYDVKLTDNFSTYELVFLDTPGHEAFKSMRLRGAKIADIALLVVAADDGLKPQTIESIKYILHLKLPHIIVINKVDKKDINIPKIKEELAEYDILPLECGGDTPFIEISATLNINVDSLLKEIIQLSEKQKFTANPDKFAEGSILESFLDKKRGVIANAIVQDGTLKVGNCVVAGQVYGKIKNLITYGGEKVKYACPSTFVQILGFSGLPLSGASFVVINDEKEARQLALNSNDYTGNNIKNNTSFNPQLVSTSDKLLKQLKLIIKSDTQGSLEAVINALSKISQSKVQLYVINASVGNISNTDIELAFTSNALMIGFNIEALSSINYLTKKYDITLRTFNLIYDLLDYIKSSMLSLIDVEYNLALVGSAVVQNVFFVSKRLVAGCLVSEGKLKKMSHIKVYRNNVFIYEGLLNSLKIMKNDVEEVVSKYECGIMCDYNSWEKNDLIKCYDFVEKEKTL</sequence>
<name>A0A1Z1M119_9FLOR</name>
<keyword evidence="4" id="KW-0648">Protein biosynthesis</keyword>
<keyword evidence="3" id="KW-0547">Nucleotide-binding</keyword>
<keyword evidence="5" id="KW-0342">GTP-binding</keyword>
<dbReference type="GO" id="GO:0005829">
    <property type="term" value="C:cytosol"/>
    <property type="evidence" value="ECO:0007669"/>
    <property type="project" value="TreeGrafter"/>
</dbReference>
<dbReference type="FunFam" id="3.40.50.10050:FF:000001">
    <property type="entry name" value="Translation initiation factor IF-2"/>
    <property type="match status" value="1"/>
</dbReference>
<evidence type="ECO:0000256" key="5">
    <source>
        <dbReference type="ARBA" id="ARBA00023134"/>
    </source>
</evidence>
<dbReference type="FunFam" id="3.40.50.300:FF:000019">
    <property type="entry name" value="Translation initiation factor IF-2"/>
    <property type="match status" value="1"/>
</dbReference>
<dbReference type="Gene3D" id="3.40.50.300">
    <property type="entry name" value="P-loop containing nucleotide triphosphate hydrolases"/>
    <property type="match status" value="1"/>
</dbReference>
<geneLocation type="chloroplast" evidence="9"/>
<dbReference type="PRINTS" id="PR00315">
    <property type="entry name" value="ELONGATNFCT"/>
</dbReference>
<dbReference type="EMBL" id="MF101409">
    <property type="protein sequence ID" value="ARW59590.1"/>
    <property type="molecule type" value="Genomic_DNA"/>
</dbReference>
<dbReference type="InterPro" id="IPR000178">
    <property type="entry name" value="TF_IF2_bacterial-like"/>
</dbReference>
<dbReference type="Pfam" id="PF00009">
    <property type="entry name" value="GTP_EFTU"/>
    <property type="match status" value="1"/>
</dbReference>
<dbReference type="InterPro" id="IPR009000">
    <property type="entry name" value="Transl_B-barrel_sf"/>
</dbReference>
<dbReference type="FunFam" id="2.40.30.10:FF:000008">
    <property type="entry name" value="Translation initiation factor IF-2"/>
    <property type="match status" value="1"/>
</dbReference>
<dbReference type="CDD" id="cd03702">
    <property type="entry name" value="IF2_mtIF2_II"/>
    <property type="match status" value="1"/>
</dbReference>
<reference evidence="9" key="1">
    <citation type="journal article" date="2017" name="J. Phycol.">
        <title>Analysis of chloroplast genomes and a supermatrix inform reclassification of the Rhodomelaceae (Rhodophyta).</title>
        <authorList>
            <person name="Diaz-Tapia P."/>
            <person name="Maggs C.A."/>
            <person name="West J.A."/>
            <person name="Verbruggen H."/>
        </authorList>
    </citation>
    <scope>NUCLEOTIDE SEQUENCE</scope>
    <source>
        <strain evidence="9">HV1445</strain>
    </source>
</reference>
<keyword evidence="9" id="KW-0934">Plastid</keyword>
<dbReference type="SUPFAM" id="SSF52540">
    <property type="entry name" value="P-loop containing nucleoside triphosphate hydrolases"/>
    <property type="match status" value="1"/>
</dbReference>
<evidence type="ECO:0000259" key="8">
    <source>
        <dbReference type="PROSITE" id="PS51722"/>
    </source>
</evidence>
<dbReference type="CDD" id="cd03692">
    <property type="entry name" value="mtIF2_IVc"/>
    <property type="match status" value="1"/>
</dbReference>
<keyword evidence="2 9" id="KW-0396">Initiation factor</keyword>
<dbReference type="InterPro" id="IPR005225">
    <property type="entry name" value="Small_GTP-bd"/>
</dbReference>
<dbReference type="PANTHER" id="PTHR43381">
    <property type="entry name" value="TRANSLATION INITIATION FACTOR IF-2-RELATED"/>
    <property type="match status" value="1"/>
</dbReference>
<dbReference type="Pfam" id="PF22042">
    <property type="entry name" value="EF-G_D2"/>
    <property type="match status" value="1"/>
</dbReference>
<dbReference type="SUPFAM" id="SSF50447">
    <property type="entry name" value="Translation proteins"/>
    <property type="match status" value="2"/>
</dbReference>
<dbReference type="InterPro" id="IPR015760">
    <property type="entry name" value="TIF_IF2"/>
</dbReference>
<feature type="domain" description="Tr-type G" evidence="8">
    <location>
        <begin position="232"/>
        <end position="403"/>
    </location>
</feature>
<dbReference type="InterPro" id="IPR053905">
    <property type="entry name" value="EF-G-like_DII"/>
</dbReference>
<evidence type="ECO:0000256" key="1">
    <source>
        <dbReference type="ARBA" id="ARBA00007733"/>
    </source>
</evidence>
<dbReference type="PANTHER" id="PTHR43381:SF5">
    <property type="entry name" value="TR-TYPE G DOMAIN-CONTAINING PROTEIN"/>
    <property type="match status" value="1"/>
</dbReference>
<dbReference type="InterPro" id="IPR036925">
    <property type="entry name" value="TIF_IF2_dom3_sf"/>
</dbReference>
<dbReference type="Pfam" id="PF11987">
    <property type="entry name" value="IF-2"/>
    <property type="match status" value="1"/>
</dbReference>
<gene>
    <name evidence="9" type="primary">infB</name>
</gene>
<dbReference type="CDD" id="cd01887">
    <property type="entry name" value="IF2_eIF5B"/>
    <property type="match status" value="1"/>
</dbReference>
<evidence type="ECO:0000256" key="6">
    <source>
        <dbReference type="ARBA" id="ARBA00025162"/>
    </source>
</evidence>
<dbReference type="PROSITE" id="PS51722">
    <property type="entry name" value="G_TR_2"/>
    <property type="match status" value="1"/>
</dbReference>
<dbReference type="Gene3D" id="3.40.50.10050">
    <property type="entry name" value="Translation initiation factor IF- 2, domain 3"/>
    <property type="match status" value="1"/>
</dbReference>
<protein>
    <recommendedName>
        <fullName evidence="7">Translation initiation factor IF-2, chloroplastic</fullName>
    </recommendedName>
</protein>
<dbReference type="InterPro" id="IPR023115">
    <property type="entry name" value="TIF_IF2_dom3"/>
</dbReference>
<dbReference type="GeneID" id="33353053"/>
<dbReference type="InterPro" id="IPR044145">
    <property type="entry name" value="IF2_II"/>
</dbReference>
<dbReference type="AlphaFoldDB" id="A0A1Z1M119"/>
<dbReference type="RefSeq" id="YP_009391446.1">
    <property type="nucleotide sequence ID" value="NC_035258.1"/>
</dbReference>
<dbReference type="InterPro" id="IPR027417">
    <property type="entry name" value="P-loop_NTPase"/>
</dbReference>
<dbReference type="NCBIfam" id="TIGR00231">
    <property type="entry name" value="small_GTP"/>
    <property type="match status" value="1"/>
</dbReference>
<proteinExistence type="inferred from homology"/>